<name>A0A811PSC5_9POAL</name>
<reference evidence="1" key="1">
    <citation type="submission" date="2020-10" db="EMBL/GenBank/DDBJ databases">
        <authorList>
            <person name="Han B."/>
            <person name="Lu T."/>
            <person name="Zhao Q."/>
            <person name="Huang X."/>
            <person name="Zhao Y."/>
        </authorList>
    </citation>
    <scope>NUCLEOTIDE SEQUENCE</scope>
</reference>
<dbReference type="EMBL" id="CAJGYO010000007">
    <property type="protein sequence ID" value="CAD6247502.1"/>
    <property type="molecule type" value="Genomic_DNA"/>
</dbReference>
<evidence type="ECO:0000313" key="1">
    <source>
        <dbReference type="EMBL" id="CAD6247502.1"/>
    </source>
</evidence>
<sequence>MEILKLLANDQAAGSTKCLAKGSNDCNDHVQVAFPVAAILMAEQRPNKSVLRNFWDPIGRCAWGTWCKASTDKTEYVAELAEKLELMN</sequence>
<organism evidence="1 2">
    <name type="scientific">Miscanthus lutarioriparius</name>
    <dbReference type="NCBI Taxonomy" id="422564"/>
    <lineage>
        <taxon>Eukaryota</taxon>
        <taxon>Viridiplantae</taxon>
        <taxon>Streptophyta</taxon>
        <taxon>Embryophyta</taxon>
        <taxon>Tracheophyta</taxon>
        <taxon>Spermatophyta</taxon>
        <taxon>Magnoliopsida</taxon>
        <taxon>Liliopsida</taxon>
        <taxon>Poales</taxon>
        <taxon>Poaceae</taxon>
        <taxon>PACMAD clade</taxon>
        <taxon>Panicoideae</taxon>
        <taxon>Andropogonodae</taxon>
        <taxon>Andropogoneae</taxon>
        <taxon>Saccharinae</taxon>
        <taxon>Miscanthus</taxon>
    </lineage>
</organism>
<comment type="caution">
    <text evidence="1">The sequence shown here is derived from an EMBL/GenBank/DDBJ whole genome shotgun (WGS) entry which is preliminary data.</text>
</comment>
<protein>
    <submittedName>
        <fullName evidence="1">Uncharacterized protein</fullName>
    </submittedName>
</protein>
<gene>
    <name evidence="1" type="ORF">NCGR_LOCUS31692</name>
</gene>
<proteinExistence type="predicted"/>
<dbReference type="Proteomes" id="UP000604825">
    <property type="component" value="Unassembled WGS sequence"/>
</dbReference>
<dbReference type="AlphaFoldDB" id="A0A811PSC5"/>
<evidence type="ECO:0000313" key="2">
    <source>
        <dbReference type="Proteomes" id="UP000604825"/>
    </source>
</evidence>
<keyword evidence="2" id="KW-1185">Reference proteome</keyword>
<accession>A0A811PSC5</accession>